<protein>
    <submittedName>
        <fullName evidence="2">Uncharacterized protein</fullName>
    </submittedName>
</protein>
<name>A0ABP0QU82_9DINO</name>
<sequence length="300" mass="32480">MRCSIPVQTACSGVEIRSKTTGSGPSEKTVPTISMSLSIDLPVEELISALSFFQPLGPLRRVWRARDARGGWLEHVDWLMAETMGFSHACIFLARKVGEAQQQHSPQPDEVPTAFDSRKALPTASAQAENLGLRIPQPQLHNTGAPPRLVAPSAAETNEAEADLMTPALAGGLPGTAQAVGTPGGRRVARVARGQTAKREPREPAPPPGLTSQWETLNMATRTMCGVTNLVRRLKAQEVQMVFERYVGPIAQCTLIEDACSITFMNADHAQAPHSSLQSPPTVAKALRRTSRKTQVWCFF</sequence>
<feature type="region of interest" description="Disordered" evidence="1">
    <location>
        <begin position="177"/>
        <end position="212"/>
    </location>
</feature>
<proteinExistence type="predicted"/>
<dbReference type="EMBL" id="CAXAMN010025017">
    <property type="protein sequence ID" value="CAK9091816.1"/>
    <property type="molecule type" value="Genomic_DNA"/>
</dbReference>
<reference evidence="2 3" key="1">
    <citation type="submission" date="2024-02" db="EMBL/GenBank/DDBJ databases">
        <authorList>
            <person name="Chen Y."/>
            <person name="Shah S."/>
            <person name="Dougan E. K."/>
            <person name="Thang M."/>
            <person name="Chan C."/>
        </authorList>
    </citation>
    <scope>NUCLEOTIDE SEQUENCE [LARGE SCALE GENOMIC DNA]</scope>
</reference>
<organism evidence="2 3">
    <name type="scientific">Durusdinium trenchii</name>
    <dbReference type="NCBI Taxonomy" id="1381693"/>
    <lineage>
        <taxon>Eukaryota</taxon>
        <taxon>Sar</taxon>
        <taxon>Alveolata</taxon>
        <taxon>Dinophyceae</taxon>
        <taxon>Suessiales</taxon>
        <taxon>Symbiodiniaceae</taxon>
        <taxon>Durusdinium</taxon>
    </lineage>
</organism>
<evidence type="ECO:0000313" key="3">
    <source>
        <dbReference type="Proteomes" id="UP001642484"/>
    </source>
</evidence>
<keyword evidence="3" id="KW-1185">Reference proteome</keyword>
<evidence type="ECO:0000256" key="1">
    <source>
        <dbReference type="SAM" id="MobiDB-lite"/>
    </source>
</evidence>
<evidence type="ECO:0000313" key="2">
    <source>
        <dbReference type="EMBL" id="CAK9091816.1"/>
    </source>
</evidence>
<comment type="caution">
    <text evidence="2">The sequence shown here is derived from an EMBL/GenBank/DDBJ whole genome shotgun (WGS) entry which is preliminary data.</text>
</comment>
<gene>
    <name evidence="2" type="ORF">CCMP2556_LOCUS44011</name>
</gene>
<accession>A0ABP0QU82</accession>
<dbReference type="Proteomes" id="UP001642484">
    <property type="component" value="Unassembled WGS sequence"/>
</dbReference>